<comment type="caution">
    <text evidence="2">The sequence shown here is derived from an EMBL/GenBank/DDBJ whole genome shotgun (WGS) entry which is preliminary data.</text>
</comment>
<evidence type="ECO:0000313" key="2">
    <source>
        <dbReference type="EMBL" id="OMJ76366.1"/>
    </source>
</evidence>
<accession>A0A1R2BHW0</accession>
<proteinExistence type="predicted"/>
<feature type="region of interest" description="Disordered" evidence="1">
    <location>
        <begin position="1"/>
        <end position="22"/>
    </location>
</feature>
<dbReference type="EMBL" id="MPUH01000635">
    <property type="protein sequence ID" value="OMJ76366.1"/>
    <property type="molecule type" value="Genomic_DNA"/>
</dbReference>
<dbReference type="Proteomes" id="UP000187209">
    <property type="component" value="Unassembled WGS sequence"/>
</dbReference>
<dbReference type="AlphaFoldDB" id="A0A1R2BHW0"/>
<feature type="compositionally biased region" description="Basic and acidic residues" evidence="1">
    <location>
        <begin position="74"/>
        <end position="84"/>
    </location>
</feature>
<protein>
    <submittedName>
        <fullName evidence="2">Uncharacterized protein</fullName>
    </submittedName>
</protein>
<sequence>MDLSNCKLIRRSKGKNSENTTDYKYWPSSALYPSPNDSYDEIINYNRKMQASKSVQKLQKRIYDRPSISTLIRNPDKDINDSNARRNHHKLSPLPDSEVSKSIELSNALPDLHSSIQYRNYLKPNPLVPLHKPQEGKELRVMEWLPPEYRSGPIGSKLKNSKAKSKSPIQKRAKLRKIDESTLNEENSDTERVSYGYFEPYIQKILEKKNQNSEYMFRNPISFM</sequence>
<evidence type="ECO:0000313" key="3">
    <source>
        <dbReference type="Proteomes" id="UP000187209"/>
    </source>
</evidence>
<feature type="region of interest" description="Disordered" evidence="1">
    <location>
        <begin position="73"/>
        <end position="98"/>
    </location>
</feature>
<name>A0A1R2BHW0_9CILI</name>
<gene>
    <name evidence="2" type="ORF">SteCoe_24263</name>
</gene>
<evidence type="ECO:0000256" key="1">
    <source>
        <dbReference type="SAM" id="MobiDB-lite"/>
    </source>
</evidence>
<reference evidence="2 3" key="1">
    <citation type="submission" date="2016-11" db="EMBL/GenBank/DDBJ databases">
        <title>The macronuclear genome of Stentor coeruleus: a giant cell with tiny introns.</title>
        <authorList>
            <person name="Slabodnick M."/>
            <person name="Ruby J.G."/>
            <person name="Reiff S.B."/>
            <person name="Swart E.C."/>
            <person name="Gosai S."/>
            <person name="Prabakaran S."/>
            <person name="Witkowska E."/>
            <person name="Larue G.E."/>
            <person name="Fisher S."/>
            <person name="Freeman R.M."/>
            <person name="Gunawardena J."/>
            <person name="Chu W."/>
            <person name="Stover N.A."/>
            <person name="Gregory B.D."/>
            <person name="Nowacki M."/>
            <person name="Derisi J."/>
            <person name="Roy S.W."/>
            <person name="Marshall W.F."/>
            <person name="Sood P."/>
        </authorList>
    </citation>
    <scope>NUCLEOTIDE SEQUENCE [LARGE SCALE GENOMIC DNA]</scope>
    <source>
        <strain evidence="2">WM001</strain>
    </source>
</reference>
<keyword evidence="3" id="KW-1185">Reference proteome</keyword>
<organism evidence="2 3">
    <name type="scientific">Stentor coeruleus</name>
    <dbReference type="NCBI Taxonomy" id="5963"/>
    <lineage>
        <taxon>Eukaryota</taxon>
        <taxon>Sar</taxon>
        <taxon>Alveolata</taxon>
        <taxon>Ciliophora</taxon>
        <taxon>Postciliodesmatophora</taxon>
        <taxon>Heterotrichea</taxon>
        <taxon>Heterotrichida</taxon>
        <taxon>Stentoridae</taxon>
        <taxon>Stentor</taxon>
    </lineage>
</organism>